<evidence type="ECO:0000313" key="3">
    <source>
        <dbReference type="EMBL" id="CAH1271412.1"/>
    </source>
</evidence>
<feature type="compositionally biased region" description="Low complexity" evidence="1">
    <location>
        <begin position="76"/>
        <end position="86"/>
    </location>
</feature>
<organism evidence="3 4">
    <name type="scientific">Branchiostoma lanceolatum</name>
    <name type="common">Common lancelet</name>
    <name type="synonym">Amphioxus lanceolatum</name>
    <dbReference type="NCBI Taxonomy" id="7740"/>
    <lineage>
        <taxon>Eukaryota</taxon>
        <taxon>Metazoa</taxon>
        <taxon>Chordata</taxon>
        <taxon>Cephalochordata</taxon>
        <taxon>Leptocardii</taxon>
        <taxon>Amphioxiformes</taxon>
        <taxon>Branchiostomatidae</taxon>
        <taxon>Branchiostoma</taxon>
    </lineage>
</organism>
<evidence type="ECO:0000256" key="2">
    <source>
        <dbReference type="SAM" id="Phobius"/>
    </source>
</evidence>
<dbReference type="OrthoDB" id="6270617at2759"/>
<keyword evidence="2" id="KW-0812">Transmembrane</keyword>
<dbReference type="AlphaFoldDB" id="A0A8K0A9B8"/>
<dbReference type="PANTHER" id="PTHR23352:SF2">
    <property type="entry name" value="NEURAL PROLIFERATION DIFFERENTIATION AND CONTROL PROTEIN 1"/>
    <property type="match status" value="1"/>
</dbReference>
<keyword evidence="4" id="KW-1185">Reference proteome</keyword>
<dbReference type="EMBL" id="OV696693">
    <property type="protein sequence ID" value="CAH1271412.1"/>
    <property type="molecule type" value="Genomic_DNA"/>
</dbReference>
<dbReference type="InterPro" id="IPR009635">
    <property type="entry name" value="NPDC1"/>
</dbReference>
<evidence type="ECO:0000256" key="1">
    <source>
        <dbReference type="SAM" id="MobiDB-lite"/>
    </source>
</evidence>
<keyword evidence="2" id="KW-0472">Membrane</keyword>
<feature type="region of interest" description="Disordered" evidence="1">
    <location>
        <begin position="59"/>
        <end position="100"/>
    </location>
</feature>
<gene>
    <name evidence="3" type="primary">Hypp4643</name>
    <name evidence="3" type="ORF">BLAG_LOCUS23450</name>
</gene>
<keyword evidence="2" id="KW-1133">Transmembrane helix</keyword>
<sequence>MLADGPRAIVAMVCAHSACVFVMESLSAHGNGRLDQGERNILPDIDVITDKLLNEQQTTAGKYDEGNNHVEELRGEQTTTQREQQGSSPQAKPQKNTPPAATQYAHGINDILFLAIVVGCSVLGVIGLGIAGYCWWKGRHQCFFLLIVLSSYNFLVFFLVFIFKSVVQE</sequence>
<dbReference type="GO" id="GO:0016020">
    <property type="term" value="C:membrane"/>
    <property type="evidence" value="ECO:0007669"/>
    <property type="project" value="InterPro"/>
</dbReference>
<evidence type="ECO:0000313" key="4">
    <source>
        <dbReference type="Proteomes" id="UP000838412"/>
    </source>
</evidence>
<dbReference type="Proteomes" id="UP000838412">
    <property type="component" value="Chromosome 8"/>
</dbReference>
<proteinExistence type="predicted"/>
<feature type="compositionally biased region" description="Polar residues" evidence="1">
    <location>
        <begin position="87"/>
        <end position="100"/>
    </location>
</feature>
<protein>
    <submittedName>
        <fullName evidence="3">Hypp4643 protein</fullName>
    </submittedName>
</protein>
<reference evidence="3" key="1">
    <citation type="submission" date="2022-01" db="EMBL/GenBank/DDBJ databases">
        <authorList>
            <person name="Braso-Vives M."/>
        </authorList>
    </citation>
    <scope>NUCLEOTIDE SEQUENCE</scope>
</reference>
<feature type="transmembrane region" description="Helical" evidence="2">
    <location>
        <begin position="143"/>
        <end position="163"/>
    </location>
</feature>
<accession>A0A8K0A9B8</accession>
<name>A0A8K0A9B8_BRALA</name>
<feature type="transmembrane region" description="Helical" evidence="2">
    <location>
        <begin position="111"/>
        <end position="136"/>
    </location>
</feature>
<dbReference type="PANTHER" id="PTHR23352">
    <property type="entry name" value="NEURAL PROLIFERATION DIFFERENTIATION AND CONTROL PROTEIN-1 NPDC-1 PROTEIN"/>
    <property type="match status" value="1"/>
</dbReference>
<feature type="compositionally biased region" description="Basic and acidic residues" evidence="1">
    <location>
        <begin position="62"/>
        <end position="75"/>
    </location>
</feature>